<evidence type="ECO:0000256" key="1">
    <source>
        <dbReference type="SAM" id="Phobius"/>
    </source>
</evidence>
<dbReference type="AlphaFoldDB" id="A0A7S1A359"/>
<keyword evidence="1" id="KW-0472">Membrane</keyword>
<feature type="transmembrane region" description="Helical" evidence="1">
    <location>
        <begin position="593"/>
        <end position="616"/>
    </location>
</feature>
<feature type="transmembrane region" description="Helical" evidence="1">
    <location>
        <begin position="514"/>
        <end position="540"/>
    </location>
</feature>
<feature type="transmembrane region" description="Helical" evidence="1">
    <location>
        <begin position="57"/>
        <end position="77"/>
    </location>
</feature>
<feature type="transmembrane region" description="Helical" evidence="1">
    <location>
        <begin position="89"/>
        <end position="113"/>
    </location>
</feature>
<evidence type="ECO:0000313" key="2">
    <source>
        <dbReference type="EMBL" id="CAD8841189.1"/>
    </source>
</evidence>
<keyword evidence="1" id="KW-1133">Transmembrane helix</keyword>
<feature type="transmembrane region" description="Helical" evidence="1">
    <location>
        <begin position="125"/>
        <end position="144"/>
    </location>
</feature>
<dbReference type="EMBL" id="HBFQ01022130">
    <property type="protein sequence ID" value="CAD8841189.1"/>
    <property type="molecule type" value="Transcribed_RNA"/>
</dbReference>
<reference evidence="2" key="1">
    <citation type="submission" date="2021-01" db="EMBL/GenBank/DDBJ databases">
        <authorList>
            <person name="Corre E."/>
            <person name="Pelletier E."/>
            <person name="Niang G."/>
            <person name="Scheremetjew M."/>
            <person name="Finn R."/>
            <person name="Kale V."/>
            <person name="Holt S."/>
            <person name="Cochrane G."/>
            <person name="Meng A."/>
            <person name="Brown T."/>
            <person name="Cohen L."/>
        </authorList>
    </citation>
    <scope>NUCLEOTIDE SEQUENCE</scope>
</reference>
<proteinExistence type="predicted"/>
<feature type="transmembrane region" description="Helical" evidence="1">
    <location>
        <begin position="459"/>
        <end position="485"/>
    </location>
</feature>
<sequence length="666" mass="74453">MLIGRELDDGASPIRRVEFYTGCDTKSTAEKETLPLWARVVGGTDLTGDDRFAHSTLFSGALLLEMLLYMVSVYMMVTAFDFQTERWESLLHFLAVLFWCFVTFAIAGVFAIGNSELGLLHCGKGGVLVSMVLVLTWFLCSYFTRRRETVSKEFDIFLDFGHALALVAMIGALLRTCLSLKNPLDNHPMLIFPSFVQSRSVQDGGVEASHEVGEASAADAKENAQESLNDLQWGVDDLHGLERAASITRENSYYSGAPRTLFVGPDIVKGLISYVFPRPFDFHDKFPMIERRKYVAARVRVRYPSRLFVALASAAMFITLMAVTIISDATSNLKSSADSVELFFPSYPTDEDIDQAEQQLEDATTELESSARSNVTTQTVALSMMLWASENQGMLAQCIDDVNKGVPTNCTSSFEDSLSQLLSTQDLYNRALAHLESVTEQVNDIRETRDNLEDFLEDIGTIVITSACVALVTSYWFMFVAVLAFRKTLLELLLSSPSFPFSPLLHHCAKDQKFVAVVSVSIVVSFSLMFILLVAIGIFLTWEPLWDILADYVMQIVAFCVYEALVLLVVPLVSKKVTLDKHMNLVNPRRQALLIFVWEMFYFPQVTMSVLLKVVYSFSVAVGMLLRPDAPCLPTEWAWLDSLHSSYIATLHSQIVASQLRLLSRC</sequence>
<feature type="transmembrane region" description="Helical" evidence="1">
    <location>
        <begin position="307"/>
        <end position="326"/>
    </location>
</feature>
<protein>
    <recommendedName>
        <fullName evidence="3">Transmembrane protein</fullName>
    </recommendedName>
</protein>
<accession>A0A7S1A359</accession>
<organism evidence="2">
    <name type="scientific">Noctiluca scintillans</name>
    <name type="common">Sea sparkle</name>
    <name type="synonym">Red tide dinoflagellate</name>
    <dbReference type="NCBI Taxonomy" id="2966"/>
    <lineage>
        <taxon>Eukaryota</taxon>
        <taxon>Sar</taxon>
        <taxon>Alveolata</taxon>
        <taxon>Dinophyceae</taxon>
        <taxon>Noctilucales</taxon>
        <taxon>Noctilucaceae</taxon>
        <taxon>Noctiluca</taxon>
    </lineage>
</organism>
<feature type="transmembrane region" description="Helical" evidence="1">
    <location>
        <begin position="552"/>
        <end position="573"/>
    </location>
</feature>
<keyword evidence="1" id="KW-0812">Transmembrane</keyword>
<name>A0A7S1A359_NOCSC</name>
<gene>
    <name evidence="2" type="ORF">NSCI0253_LOCUS15537</name>
</gene>
<evidence type="ECO:0008006" key="3">
    <source>
        <dbReference type="Google" id="ProtNLM"/>
    </source>
</evidence>